<dbReference type="EMBL" id="ML994675">
    <property type="protein sequence ID" value="KAF2178450.1"/>
    <property type="molecule type" value="Genomic_DNA"/>
</dbReference>
<dbReference type="Proteomes" id="UP000800200">
    <property type="component" value="Unassembled WGS sequence"/>
</dbReference>
<feature type="region of interest" description="Disordered" evidence="1">
    <location>
        <begin position="28"/>
        <end position="73"/>
    </location>
</feature>
<dbReference type="AlphaFoldDB" id="A0A6A6DKJ0"/>
<evidence type="ECO:0000313" key="2">
    <source>
        <dbReference type="EMBL" id="KAF2178450.1"/>
    </source>
</evidence>
<feature type="compositionally biased region" description="Polar residues" evidence="1">
    <location>
        <begin position="50"/>
        <end position="59"/>
    </location>
</feature>
<name>A0A6A6DKJ0_9PEZI</name>
<gene>
    <name evidence="2" type="ORF">K469DRAFT_332994</name>
</gene>
<accession>A0A6A6DKJ0</accession>
<evidence type="ECO:0000313" key="3">
    <source>
        <dbReference type="Proteomes" id="UP000800200"/>
    </source>
</evidence>
<keyword evidence="3" id="KW-1185">Reference proteome</keyword>
<protein>
    <submittedName>
        <fullName evidence="2">Uncharacterized protein</fullName>
    </submittedName>
</protein>
<sequence>MSLERWDEIRGMVRACFSLASPVQLAERAEQAEGQQTTTAPRSLIAGMPQSASSTTSRHPSCAVPLVSLNSKP</sequence>
<organism evidence="2 3">
    <name type="scientific">Zopfia rhizophila CBS 207.26</name>
    <dbReference type="NCBI Taxonomy" id="1314779"/>
    <lineage>
        <taxon>Eukaryota</taxon>
        <taxon>Fungi</taxon>
        <taxon>Dikarya</taxon>
        <taxon>Ascomycota</taxon>
        <taxon>Pezizomycotina</taxon>
        <taxon>Dothideomycetes</taxon>
        <taxon>Dothideomycetes incertae sedis</taxon>
        <taxon>Zopfiaceae</taxon>
        <taxon>Zopfia</taxon>
    </lineage>
</organism>
<evidence type="ECO:0000256" key="1">
    <source>
        <dbReference type="SAM" id="MobiDB-lite"/>
    </source>
</evidence>
<proteinExistence type="predicted"/>
<reference evidence="2" key="1">
    <citation type="journal article" date="2020" name="Stud. Mycol.">
        <title>101 Dothideomycetes genomes: a test case for predicting lifestyles and emergence of pathogens.</title>
        <authorList>
            <person name="Haridas S."/>
            <person name="Albert R."/>
            <person name="Binder M."/>
            <person name="Bloem J."/>
            <person name="Labutti K."/>
            <person name="Salamov A."/>
            <person name="Andreopoulos B."/>
            <person name="Baker S."/>
            <person name="Barry K."/>
            <person name="Bills G."/>
            <person name="Bluhm B."/>
            <person name="Cannon C."/>
            <person name="Castanera R."/>
            <person name="Culley D."/>
            <person name="Daum C."/>
            <person name="Ezra D."/>
            <person name="Gonzalez J."/>
            <person name="Henrissat B."/>
            <person name="Kuo A."/>
            <person name="Liang C."/>
            <person name="Lipzen A."/>
            <person name="Lutzoni F."/>
            <person name="Magnuson J."/>
            <person name="Mondo S."/>
            <person name="Nolan M."/>
            <person name="Ohm R."/>
            <person name="Pangilinan J."/>
            <person name="Park H.-J."/>
            <person name="Ramirez L."/>
            <person name="Alfaro M."/>
            <person name="Sun H."/>
            <person name="Tritt A."/>
            <person name="Yoshinaga Y."/>
            <person name="Zwiers L.-H."/>
            <person name="Turgeon B."/>
            <person name="Goodwin S."/>
            <person name="Spatafora J."/>
            <person name="Crous P."/>
            <person name="Grigoriev I."/>
        </authorList>
    </citation>
    <scope>NUCLEOTIDE SEQUENCE</scope>
    <source>
        <strain evidence="2">CBS 207.26</strain>
    </source>
</reference>